<dbReference type="GeneID" id="40331866"/>
<evidence type="ECO:0000313" key="2">
    <source>
        <dbReference type="EMBL" id="RNE99917.1"/>
    </source>
</evidence>
<comment type="caution">
    <text evidence="2">The sequence shown here is derived from an EMBL/GenBank/DDBJ whole genome shotgun (WGS) entry which is preliminary data.</text>
</comment>
<reference evidence="2 3" key="1">
    <citation type="journal article" date="2018" name="BMC Genomics">
        <title>Genomic comparison of Trypanosoma conorhini and Trypanosoma rangeli to Trypanosoma cruzi strains of high and low virulence.</title>
        <authorList>
            <person name="Bradwell K.R."/>
            <person name="Koparde V.N."/>
            <person name="Matveyev A.V."/>
            <person name="Serrano M.G."/>
            <person name="Alves J.M."/>
            <person name="Parikh H."/>
            <person name="Huang B."/>
            <person name="Lee V."/>
            <person name="Espinosa-Alvarez O."/>
            <person name="Ortiz P.A."/>
            <person name="Costa-Martins A.G."/>
            <person name="Teixeira M.M."/>
            <person name="Buck G.A."/>
        </authorList>
    </citation>
    <scope>NUCLEOTIDE SEQUENCE [LARGE SCALE GENOMIC DNA]</scope>
    <source>
        <strain evidence="2 3">AM80</strain>
    </source>
</reference>
<dbReference type="AlphaFoldDB" id="A0A422N359"/>
<sequence length="119" mass="12836">MVIIIIIFFCTAGSKTKVRHWASLQRPMAAHGSHSCASRHLVCRRRKMVCAQHGTGVGVLLHGGGSRELTFDGVRTVTVHSVVRISATARDRPGARIRGVCDAVDEPQNSGMGRFCPGD</sequence>
<proteinExistence type="predicted"/>
<evidence type="ECO:0000256" key="1">
    <source>
        <dbReference type="SAM" id="SignalP"/>
    </source>
</evidence>
<accession>A0A422N359</accession>
<evidence type="ECO:0008006" key="4">
    <source>
        <dbReference type="Google" id="ProtNLM"/>
    </source>
</evidence>
<feature type="chain" id="PRO_5019443185" description="Secreted protein" evidence="1">
    <location>
        <begin position="17"/>
        <end position="119"/>
    </location>
</feature>
<evidence type="ECO:0000313" key="3">
    <source>
        <dbReference type="Proteomes" id="UP000283634"/>
    </source>
</evidence>
<protein>
    <recommendedName>
        <fullName evidence="4">Secreted protein</fullName>
    </recommendedName>
</protein>
<gene>
    <name evidence="2" type="ORF">TraAM80_07933</name>
</gene>
<name>A0A422N359_TRYRA</name>
<dbReference type="RefSeq" id="XP_029235472.1">
    <property type="nucleotide sequence ID" value="XM_029384700.1"/>
</dbReference>
<keyword evidence="3" id="KW-1185">Reference proteome</keyword>
<feature type="signal peptide" evidence="1">
    <location>
        <begin position="1"/>
        <end position="16"/>
    </location>
</feature>
<dbReference type="EMBL" id="MKGL01000357">
    <property type="protein sequence ID" value="RNE99917.1"/>
    <property type="molecule type" value="Genomic_DNA"/>
</dbReference>
<organism evidence="2 3">
    <name type="scientific">Trypanosoma rangeli</name>
    <dbReference type="NCBI Taxonomy" id="5698"/>
    <lineage>
        <taxon>Eukaryota</taxon>
        <taxon>Discoba</taxon>
        <taxon>Euglenozoa</taxon>
        <taxon>Kinetoplastea</taxon>
        <taxon>Metakinetoplastina</taxon>
        <taxon>Trypanosomatida</taxon>
        <taxon>Trypanosomatidae</taxon>
        <taxon>Trypanosoma</taxon>
        <taxon>Herpetosoma</taxon>
    </lineage>
</organism>
<dbReference type="Proteomes" id="UP000283634">
    <property type="component" value="Unassembled WGS sequence"/>
</dbReference>
<keyword evidence="1" id="KW-0732">Signal</keyword>